<dbReference type="AlphaFoldDB" id="A0A437ANH5"/>
<evidence type="ECO:0000256" key="7">
    <source>
        <dbReference type="RuleBase" id="RU365066"/>
    </source>
</evidence>
<proteinExistence type="inferred from homology"/>
<comment type="subcellular location">
    <subcellularLocation>
        <location evidence="1">Endomembrane system</location>
        <topology evidence="1">Multi-pass membrane protein</topology>
    </subcellularLocation>
    <subcellularLocation>
        <location evidence="7">Endoplasmic reticulum membrane</location>
        <topology evidence="7">Multi-pass membrane protein</topology>
    </subcellularLocation>
</comment>
<comment type="similarity">
    <text evidence="7">Belongs to the PGAP3 family.</text>
</comment>
<evidence type="ECO:0000256" key="1">
    <source>
        <dbReference type="ARBA" id="ARBA00004127"/>
    </source>
</evidence>
<keyword evidence="9" id="KW-1185">Reference proteome</keyword>
<feature type="transmembrane region" description="Helical" evidence="7">
    <location>
        <begin position="221"/>
        <end position="238"/>
    </location>
</feature>
<feature type="transmembrane region" description="Helical" evidence="7">
    <location>
        <begin position="166"/>
        <end position="184"/>
    </location>
</feature>
<dbReference type="PANTHER" id="PTHR13148:SF0">
    <property type="entry name" value="POST-GPI ATTACHMENT TO PROTEINS FACTOR 3"/>
    <property type="match status" value="1"/>
</dbReference>
<keyword evidence="7" id="KW-0256">Endoplasmic reticulum</keyword>
<evidence type="ECO:0000256" key="3">
    <source>
        <dbReference type="ARBA" id="ARBA00022692"/>
    </source>
</evidence>
<accession>A0A437ANH5</accession>
<keyword evidence="5 7" id="KW-1133">Transmembrane helix</keyword>
<evidence type="ECO:0000313" key="9">
    <source>
        <dbReference type="Proteomes" id="UP000282876"/>
    </source>
</evidence>
<protein>
    <recommendedName>
        <fullName evidence="7">Post-GPI attachment to proteins factor 3</fullName>
    </recommendedName>
</protein>
<feature type="transmembrane region" description="Helical" evidence="7">
    <location>
        <begin position="190"/>
        <end position="209"/>
    </location>
</feature>
<comment type="function">
    <text evidence="7">Involved in the lipid remodeling steps of GPI-anchor maturation.</text>
</comment>
<feature type="transmembrane region" description="Helical" evidence="7">
    <location>
        <begin position="58"/>
        <end position="78"/>
    </location>
</feature>
<dbReference type="GO" id="GO:0005789">
    <property type="term" value="C:endoplasmic reticulum membrane"/>
    <property type="evidence" value="ECO:0007669"/>
    <property type="project" value="UniProtKB-SubCell"/>
</dbReference>
<evidence type="ECO:0000256" key="6">
    <source>
        <dbReference type="ARBA" id="ARBA00023136"/>
    </source>
</evidence>
<name>A0A437ANH5_9MICR</name>
<dbReference type="EMBL" id="RCSS01000176">
    <property type="protein sequence ID" value="RVD92608.1"/>
    <property type="molecule type" value="Genomic_DNA"/>
</dbReference>
<dbReference type="PANTHER" id="PTHR13148">
    <property type="entry name" value="PER1-RELATED"/>
    <property type="match status" value="1"/>
</dbReference>
<keyword evidence="6 7" id="KW-0472">Membrane</keyword>
<feature type="transmembrane region" description="Helical" evidence="7">
    <location>
        <begin position="99"/>
        <end position="120"/>
    </location>
</feature>
<evidence type="ECO:0000256" key="5">
    <source>
        <dbReference type="ARBA" id="ARBA00022989"/>
    </source>
</evidence>
<reference evidence="8 9" key="1">
    <citation type="submission" date="2018-10" db="EMBL/GenBank/DDBJ databases">
        <title>Draft genome sequence of the microsporidian Tubulinosema ratisbonensis.</title>
        <authorList>
            <person name="Polonais V."/>
            <person name="Peyretaillade E."/>
            <person name="Niehus S."/>
            <person name="Wawrzyniak I."/>
            <person name="Franchet A."/>
            <person name="Gaspin C."/>
            <person name="Reichstadt M."/>
            <person name="Belser C."/>
            <person name="Labadie K."/>
            <person name="Delbac F."/>
            <person name="Ferrandon D."/>
        </authorList>
    </citation>
    <scope>NUCLEOTIDE SEQUENCE [LARGE SCALE GENOMIC DNA]</scope>
    <source>
        <strain evidence="8 9">Franzen</strain>
    </source>
</reference>
<feature type="transmembrane region" description="Helical" evidence="7">
    <location>
        <begin position="244"/>
        <end position="268"/>
    </location>
</feature>
<evidence type="ECO:0000313" key="8">
    <source>
        <dbReference type="EMBL" id="RVD92608.1"/>
    </source>
</evidence>
<dbReference type="OrthoDB" id="419770at2759"/>
<dbReference type="Proteomes" id="UP000282876">
    <property type="component" value="Unassembled WGS sequence"/>
</dbReference>
<dbReference type="Pfam" id="PF04080">
    <property type="entry name" value="Per1"/>
    <property type="match status" value="1"/>
</dbReference>
<keyword evidence="4" id="KW-0732">Signal</keyword>
<dbReference type="InterPro" id="IPR007217">
    <property type="entry name" value="Per1-like"/>
</dbReference>
<sequence length="279" mass="33492">MHEQIAECFKRNLEIIKINLFDRLLFRPLDQKVIQHCVYQCCKKNTILKYKHEGRYPFMPLFGCTEFASAIFSLLNLFTNTYGYFKYLHRIKGTSTLCMYYKLTYLVNVFTWLSSTLFHINDTNLTRNLDYFFALLNLMVSFYTAFLRILVIFYKKDEKILFKKTVFGILFSYYFMHIYYLTYIHFNYDLHKMICAFLIVTILCMYGFIAYSYKMYPHVKYLLISGMAIFFSCLVEIGDTPPLFYLFDSHACFHLITGIFAPSFYVFLREDLIFLKKLK</sequence>
<organism evidence="8 9">
    <name type="scientific">Tubulinosema ratisbonensis</name>
    <dbReference type="NCBI Taxonomy" id="291195"/>
    <lineage>
        <taxon>Eukaryota</taxon>
        <taxon>Fungi</taxon>
        <taxon>Fungi incertae sedis</taxon>
        <taxon>Microsporidia</taxon>
        <taxon>Tubulinosematoidea</taxon>
        <taxon>Tubulinosematidae</taxon>
        <taxon>Tubulinosema</taxon>
    </lineage>
</organism>
<dbReference type="GO" id="GO:0016788">
    <property type="term" value="F:hydrolase activity, acting on ester bonds"/>
    <property type="evidence" value="ECO:0007669"/>
    <property type="project" value="TreeGrafter"/>
</dbReference>
<dbReference type="VEuPathDB" id="MicrosporidiaDB:TUBRATIS_008810"/>
<gene>
    <name evidence="8" type="ORF">TUBRATIS_008810</name>
</gene>
<dbReference type="GO" id="GO:0006506">
    <property type="term" value="P:GPI anchor biosynthetic process"/>
    <property type="evidence" value="ECO:0007669"/>
    <property type="project" value="UniProtKB-KW"/>
</dbReference>
<feature type="transmembrane region" description="Helical" evidence="7">
    <location>
        <begin position="132"/>
        <end position="154"/>
    </location>
</feature>
<evidence type="ECO:0000256" key="4">
    <source>
        <dbReference type="ARBA" id="ARBA00022729"/>
    </source>
</evidence>
<keyword evidence="3 7" id="KW-0812">Transmembrane</keyword>
<comment type="caution">
    <text evidence="8">The sequence shown here is derived from an EMBL/GenBank/DDBJ whole genome shotgun (WGS) entry which is preliminary data.</text>
</comment>
<keyword evidence="2 7" id="KW-0337">GPI-anchor biosynthesis</keyword>
<evidence type="ECO:0000256" key="2">
    <source>
        <dbReference type="ARBA" id="ARBA00022502"/>
    </source>
</evidence>